<dbReference type="Ensembl" id="ENSPCET00000018861.1">
    <property type="protein sequence ID" value="ENSPCEP00000018243.1"/>
    <property type="gene ID" value="ENSPCEG00000013909.1"/>
</dbReference>
<keyword evidence="5" id="KW-0746">Sphingolipid metabolism</keyword>
<dbReference type="InterPro" id="IPR045221">
    <property type="entry name" value="Sphingomyelin_synth-like"/>
</dbReference>
<protein>
    <recommendedName>
        <fullName evidence="11">Sphingomyelin synthase-like domain-containing protein</fullName>
    </recommendedName>
</protein>
<evidence type="ECO:0000256" key="8">
    <source>
        <dbReference type="ARBA" id="ARBA00023136"/>
    </source>
</evidence>
<dbReference type="Pfam" id="PF14360">
    <property type="entry name" value="PAP2_C"/>
    <property type="match status" value="1"/>
</dbReference>
<keyword evidence="4 10" id="KW-0812">Transmembrane</keyword>
<dbReference type="InterPro" id="IPR025749">
    <property type="entry name" value="Sphingomyelin_synth-like_dom"/>
</dbReference>
<comment type="subcellular location">
    <subcellularLocation>
        <location evidence="1">Membrane</location>
        <topology evidence="1">Multi-pass membrane protein</topology>
    </subcellularLocation>
</comment>
<feature type="transmembrane region" description="Helical" evidence="10">
    <location>
        <begin position="294"/>
        <end position="312"/>
    </location>
</feature>
<keyword evidence="3" id="KW-0808">Transferase</keyword>
<dbReference type="GO" id="GO:0046513">
    <property type="term" value="P:ceramide biosynthetic process"/>
    <property type="evidence" value="ECO:0007669"/>
    <property type="project" value="TreeGrafter"/>
</dbReference>
<evidence type="ECO:0000256" key="2">
    <source>
        <dbReference type="ARBA" id="ARBA00005441"/>
    </source>
</evidence>
<comment type="catalytic activity">
    <reaction evidence="9">
        <text>an N-acylsphing-4-enine + a 1,2-diacyl-sn-glycero-3-phosphoethanolamine = an N-acylsphing-4-enine 1-phosphoethanolamine + a 1,2-diacyl-sn-glycerol</text>
        <dbReference type="Rhea" id="RHEA:36079"/>
        <dbReference type="ChEBI" id="CHEBI:17815"/>
        <dbReference type="ChEBI" id="CHEBI:52639"/>
        <dbReference type="ChEBI" id="CHEBI:64612"/>
        <dbReference type="ChEBI" id="CHEBI:73203"/>
    </reaction>
    <physiologicalReaction direction="left-to-right" evidence="9">
        <dbReference type="Rhea" id="RHEA:36080"/>
    </physiologicalReaction>
</comment>
<reference evidence="12" key="2">
    <citation type="submission" date="2025-09" db="UniProtKB">
        <authorList>
            <consortium name="Ensembl"/>
        </authorList>
    </citation>
    <scope>IDENTIFICATION</scope>
</reference>
<feature type="transmembrane region" description="Helical" evidence="10">
    <location>
        <begin position="269"/>
        <end position="287"/>
    </location>
</feature>
<evidence type="ECO:0000256" key="1">
    <source>
        <dbReference type="ARBA" id="ARBA00004141"/>
    </source>
</evidence>
<reference evidence="12" key="1">
    <citation type="submission" date="2025-08" db="UniProtKB">
        <authorList>
            <consortium name="Ensembl"/>
        </authorList>
    </citation>
    <scope>IDENTIFICATION</scope>
</reference>
<feature type="transmembrane region" description="Helical" evidence="10">
    <location>
        <begin position="148"/>
        <end position="169"/>
    </location>
</feature>
<evidence type="ECO:0000256" key="6">
    <source>
        <dbReference type="ARBA" id="ARBA00022989"/>
    </source>
</evidence>
<dbReference type="PANTHER" id="PTHR21290">
    <property type="entry name" value="SPHINGOMYELIN SYNTHETASE"/>
    <property type="match status" value="1"/>
</dbReference>
<dbReference type="GO" id="GO:0000139">
    <property type="term" value="C:Golgi membrane"/>
    <property type="evidence" value="ECO:0007669"/>
    <property type="project" value="TreeGrafter"/>
</dbReference>
<accession>A0A8C8SAW1</accession>
<evidence type="ECO:0000256" key="5">
    <source>
        <dbReference type="ARBA" id="ARBA00022919"/>
    </source>
</evidence>
<keyword evidence="6 10" id="KW-1133">Transmembrane helix</keyword>
<dbReference type="GO" id="GO:0033188">
    <property type="term" value="F:sphingomyelin synthase activity"/>
    <property type="evidence" value="ECO:0007669"/>
    <property type="project" value="TreeGrafter"/>
</dbReference>
<dbReference type="GO" id="GO:0006686">
    <property type="term" value="P:sphingomyelin biosynthetic process"/>
    <property type="evidence" value="ECO:0007669"/>
    <property type="project" value="TreeGrafter"/>
</dbReference>
<keyword evidence="13" id="KW-1185">Reference proteome</keyword>
<evidence type="ECO:0000256" key="9">
    <source>
        <dbReference type="ARBA" id="ARBA00049904"/>
    </source>
</evidence>
<evidence type="ECO:0000256" key="4">
    <source>
        <dbReference type="ARBA" id="ARBA00022692"/>
    </source>
</evidence>
<evidence type="ECO:0000256" key="10">
    <source>
        <dbReference type="SAM" id="Phobius"/>
    </source>
</evidence>
<proteinExistence type="inferred from homology"/>
<dbReference type="GO" id="GO:0005789">
    <property type="term" value="C:endoplasmic reticulum membrane"/>
    <property type="evidence" value="ECO:0007669"/>
    <property type="project" value="TreeGrafter"/>
</dbReference>
<dbReference type="GO" id="GO:0047493">
    <property type="term" value="F:ceramide cholinephosphotransferase activity"/>
    <property type="evidence" value="ECO:0007669"/>
    <property type="project" value="TreeGrafter"/>
</dbReference>
<name>A0A8C8SAW1_9SAUR</name>
<evidence type="ECO:0000256" key="7">
    <source>
        <dbReference type="ARBA" id="ARBA00023098"/>
    </source>
</evidence>
<evidence type="ECO:0000256" key="3">
    <source>
        <dbReference type="ARBA" id="ARBA00022679"/>
    </source>
</evidence>
<keyword evidence="7" id="KW-0443">Lipid metabolism</keyword>
<feature type="domain" description="Sphingomyelin synthase-like" evidence="11">
    <location>
        <begin position="242"/>
        <end position="314"/>
    </location>
</feature>
<evidence type="ECO:0000313" key="13">
    <source>
        <dbReference type="Proteomes" id="UP000694393"/>
    </source>
</evidence>
<keyword evidence="8 10" id="KW-0472">Membrane</keyword>
<organism evidence="12 13">
    <name type="scientific">Pelusios castaneus</name>
    <name type="common">West African mud turtle</name>
    <dbReference type="NCBI Taxonomy" id="367368"/>
    <lineage>
        <taxon>Eukaryota</taxon>
        <taxon>Metazoa</taxon>
        <taxon>Chordata</taxon>
        <taxon>Craniata</taxon>
        <taxon>Vertebrata</taxon>
        <taxon>Euteleostomi</taxon>
        <taxon>Archelosauria</taxon>
        <taxon>Testudinata</taxon>
        <taxon>Testudines</taxon>
        <taxon>Pleurodira</taxon>
        <taxon>Pelomedusidae</taxon>
        <taxon>Pelusios</taxon>
    </lineage>
</organism>
<dbReference type="AlphaFoldDB" id="A0A8C8SAW1"/>
<comment type="similarity">
    <text evidence="2">Belongs to the sphingomyelin synthase family.</text>
</comment>
<dbReference type="PANTHER" id="PTHR21290:SF24">
    <property type="entry name" value="PHOSPHATIDYLCHOLINE:CERAMIDE CHOLINEPHOSPHOTRANSFERASE 2"/>
    <property type="match status" value="1"/>
</dbReference>
<evidence type="ECO:0000259" key="11">
    <source>
        <dbReference type="Pfam" id="PF14360"/>
    </source>
</evidence>
<evidence type="ECO:0000313" key="12">
    <source>
        <dbReference type="Ensembl" id="ENSPCEP00000018243.1"/>
    </source>
</evidence>
<dbReference type="GO" id="GO:0005886">
    <property type="term" value="C:plasma membrane"/>
    <property type="evidence" value="ECO:0007669"/>
    <property type="project" value="TreeGrafter"/>
</dbReference>
<sequence>MSHSPRLSSLLPPIYAPLTKSISHFSGQKLYLLGFFPMDHHQDSTIPIDSCVPLPSPDLPISACWSPDAKSSESESQRRHKSVHIRVIDVGIRYPAEWHKTFAMLLYAGCSLLLSSSVIVFVNSWSSAKHVLSPFPDLIPTYIGHADWIFKASEVSSLVLLILWSIQWFLLRYKSIVGRRFLFIIGTLHLYRTLTIYGTVLPVPSSDMTCEEKLNGDWKLLLKQTLKLVSTGGFFQRSPTLCGDYVPTGQTAGLILTYMFIKAYSPGKFWVYHLLCWFLCVMGAASVMFTHITLLLDVIAAYFITTRMFWWYHTLANNQCLKIPSPHNYLSRIWWFRIFVFCEENVMGTIPLSYSWPVSCSICQD</sequence>
<feature type="transmembrane region" description="Helical" evidence="10">
    <location>
        <begin position="102"/>
        <end position="128"/>
    </location>
</feature>
<dbReference type="Proteomes" id="UP000694393">
    <property type="component" value="Unplaced"/>
</dbReference>